<protein>
    <submittedName>
        <fullName evidence="2">Uncharacterized protein</fullName>
    </submittedName>
</protein>
<keyword evidence="3" id="KW-1185">Reference proteome</keyword>
<evidence type="ECO:0000313" key="3">
    <source>
        <dbReference type="Proteomes" id="UP000503096"/>
    </source>
</evidence>
<evidence type="ECO:0000313" key="2">
    <source>
        <dbReference type="EMBL" id="QJR13619.1"/>
    </source>
</evidence>
<dbReference type="InParanoid" id="A0A6M4H257"/>
<accession>A0A6M4H257</accession>
<dbReference type="EMBL" id="CP053073">
    <property type="protein sequence ID" value="QJR13619.1"/>
    <property type="molecule type" value="Genomic_DNA"/>
</dbReference>
<name>A0A6M4H257_9PROT</name>
<feature type="transmembrane region" description="Helical" evidence="1">
    <location>
        <begin position="15"/>
        <end position="39"/>
    </location>
</feature>
<dbReference type="RefSeq" id="WP_281357022.1">
    <property type="nucleotide sequence ID" value="NZ_CP053073.1"/>
</dbReference>
<dbReference type="KEGG" id="upl:DSM104440_00403"/>
<dbReference type="AlphaFoldDB" id="A0A6M4H257"/>
<proteinExistence type="predicted"/>
<sequence length="41" mass="4556">MQAMQKPTPEQRRKAIVTAIVLAAMVVGIYGVFMFKFVARG</sequence>
<keyword evidence="1" id="KW-0472">Membrane</keyword>
<organism evidence="2 3">
    <name type="scientific">Usitatibacter palustris</name>
    <dbReference type="NCBI Taxonomy" id="2732487"/>
    <lineage>
        <taxon>Bacteria</taxon>
        <taxon>Pseudomonadati</taxon>
        <taxon>Pseudomonadota</taxon>
        <taxon>Betaproteobacteria</taxon>
        <taxon>Nitrosomonadales</taxon>
        <taxon>Usitatibacteraceae</taxon>
        <taxon>Usitatibacter</taxon>
    </lineage>
</organism>
<reference evidence="2 3" key="1">
    <citation type="submission" date="2020-04" db="EMBL/GenBank/DDBJ databases">
        <title>Usitatibacter rugosus gen. nov., sp. nov. and Usitatibacter palustris sp. nov., novel members of Usitatibacteraceae fam. nov. within the order Nitrosomonadales isolated from soil.</title>
        <authorList>
            <person name="Huber K.J."/>
            <person name="Neumann-Schaal M."/>
            <person name="Geppert A."/>
            <person name="Luckner M."/>
            <person name="Wanner G."/>
            <person name="Overmann J."/>
        </authorList>
    </citation>
    <scope>NUCLEOTIDE SEQUENCE [LARGE SCALE GENOMIC DNA]</scope>
    <source>
        <strain evidence="2 3">Swamp67</strain>
    </source>
</reference>
<evidence type="ECO:0000256" key="1">
    <source>
        <dbReference type="SAM" id="Phobius"/>
    </source>
</evidence>
<gene>
    <name evidence="2" type="ORF">DSM104440_00403</name>
</gene>
<keyword evidence="1" id="KW-1133">Transmembrane helix</keyword>
<dbReference type="Proteomes" id="UP000503096">
    <property type="component" value="Chromosome"/>
</dbReference>
<keyword evidence="1" id="KW-0812">Transmembrane</keyword>